<dbReference type="Pfam" id="PF01346">
    <property type="entry name" value="FKBP_N"/>
    <property type="match status" value="1"/>
</dbReference>
<evidence type="ECO:0000256" key="2">
    <source>
        <dbReference type="ARBA" id="ARBA00013194"/>
    </source>
</evidence>
<evidence type="ECO:0000313" key="9">
    <source>
        <dbReference type="EMBL" id="MEL0550340.1"/>
    </source>
</evidence>
<evidence type="ECO:0000259" key="8">
    <source>
        <dbReference type="PROSITE" id="PS50059"/>
    </source>
</evidence>
<dbReference type="SUPFAM" id="SSF54534">
    <property type="entry name" value="FKBP-like"/>
    <property type="match status" value="1"/>
</dbReference>
<feature type="compositionally biased region" description="Basic and acidic residues" evidence="6">
    <location>
        <begin position="58"/>
        <end position="77"/>
    </location>
</feature>
<dbReference type="InterPro" id="IPR036944">
    <property type="entry name" value="PPIase_FKBP_N_sf"/>
</dbReference>
<dbReference type="EMBL" id="JARXNK020000094">
    <property type="protein sequence ID" value="MEL0550340.1"/>
    <property type="molecule type" value="Genomic_DNA"/>
</dbReference>
<dbReference type="EC" id="5.2.1.8" evidence="2 4"/>
<keyword evidence="5" id="KW-0175">Coiled coil</keyword>
<feature type="coiled-coil region" evidence="5">
    <location>
        <begin position="133"/>
        <end position="216"/>
    </location>
</feature>
<sequence length="569" mass="62140">MNRLTAINLKVIALAMTPVLASFLVPNAYAEKDVTTGVVPRSDSDNSGPAFLIFAKQQQEKEKEKKSADRSIEHKTSETNSNTTRTTNNTPTQKTKNISQQNAVIAQKDKIIRQLKKQLATRPSEMIPVADNQKELTDKIKQLQGKLETALAEKQQLIIKESTAVNDKKQSNLKLDATENKNQKQSIALAAVEAEKQKLEALLAKTEVEKQTQIKKFATLTSDQQALTLKLATEAQEKQLLAEKITNATAQTQTLTEKLNTATAAQQTLTAQLSTATAEKKELMAKLTTAELGSQALTAKLDAFVINKKKVAQEDEAFRLQVDKDKALLQAKTDELNQLKAAQANAKPDKKSAGIDLTQKSQQQAYALGASMGDGALEILAMRNTQGMKINQDVVLQGFADSFSGKFALDESTRKTALIDATKEVSLIQNKVEKQNISDGKAYQQKFAKQKGVEFKNGIYSRVDYAGKGKILGSDIVTVTIKEALIDGTIIQDMEAEKKVWSQVLNAYPPSLLEPMKRLENHGTVTIVLPPDAAYGSEGVPPKIPPGATMVYTVRIVDATAEKPPANKP</sequence>
<keyword evidence="3 4" id="KW-0697">Rotamase</keyword>
<feature type="region of interest" description="Disordered" evidence="6">
    <location>
        <begin position="57"/>
        <end position="98"/>
    </location>
</feature>
<keyword evidence="4 9" id="KW-0413">Isomerase</keyword>
<evidence type="ECO:0000256" key="4">
    <source>
        <dbReference type="PROSITE-ProRule" id="PRU00277"/>
    </source>
</evidence>
<keyword evidence="7" id="KW-0732">Signal</keyword>
<feature type="compositionally biased region" description="Low complexity" evidence="6">
    <location>
        <begin position="78"/>
        <end position="97"/>
    </location>
</feature>
<dbReference type="PROSITE" id="PS50059">
    <property type="entry name" value="FKBP_PPIASE"/>
    <property type="match status" value="1"/>
</dbReference>
<evidence type="ECO:0000256" key="3">
    <source>
        <dbReference type="ARBA" id="ARBA00023110"/>
    </source>
</evidence>
<feature type="domain" description="PPIase FKBP-type" evidence="8">
    <location>
        <begin position="474"/>
        <end position="560"/>
    </location>
</feature>
<dbReference type="Gene3D" id="1.10.287.460">
    <property type="entry name" value="Peptidyl-prolyl cis-trans isomerase, FKBP-type, N-terminal domain"/>
    <property type="match status" value="1"/>
</dbReference>
<evidence type="ECO:0000256" key="1">
    <source>
        <dbReference type="ARBA" id="ARBA00000971"/>
    </source>
</evidence>
<proteinExistence type="predicted"/>
<evidence type="ECO:0000313" key="10">
    <source>
        <dbReference type="Proteomes" id="UP001312893"/>
    </source>
</evidence>
<protein>
    <recommendedName>
        <fullName evidence="2 4">peptidylprolyl isomerase</fullName>
        <ecNumber evidence="2 4">5.2.1.8</ecNumber>
    </recommendedName>
</protein>
<name>A0ABU9F1U3_9ENTR</name>
<gene>
    <name evidence="9" type="ORF">QFI96_001315</name>
</gene>
<dbReference type="RefSeq" id="WP_123757460.1">
    <property type="nucleotide sequence ID" value="NZ_JARXNK020000094.1"/>
</dbReference>
<dbReference type="GO" id="GO:0016853">
    <property type="term" value="F:isomerase activity"/>
    <property type="evidence" value="ECO:0007669"/>
    <property type="project" value="UniProtKB-KW"/>
</dbReference>
<evidence type="ECO:0000256" key="5">
    <source>
        <dbReference type="SAM" id="Coils"/>
    </source>
</evidence>
<dbReference type="Gene3D" id="3.10.50.40">
    <property type="match status" value="1"/>
</dbReference>
<dbReference type="InterPro" id="IPR001179">
    <property type="entry name" value="PPIase_FKBP_dom"/>
</dbReference>
<keyword evidence="10" id="KW-1185">Reference proteome</keyword>
<evidence type="ECO:0000256" key="6">
    <source>
        <dbReference type="SAM" id="MobiDB-lite"/>
    </source>
</evidence>
<evidence type="ECO:0000256" key="7">
    <source>
        <dbReference type="SAM" id="SignalP"/>
    </source>
</evidence>
<dbReference type="InterPro" id="IPR000774">
    <property type="entry name" value="PPIase_FKBP_N"/>
</dbReference>
<reference evidence="9 10" key="1">
    <citation type="submission" date="2024-04" db="EMBL/GenBank/DDBJ databases">
        <title>Two novel Raoultella species associated with bleeding cankers of broadleaf hosts, Raoultella scottia sp. nov. and Raoultella lignicola sp. nov.</title>
        <authorList>
            <person name="Brady C.L."/>
        </authorList>
    </citation>
    <scope>NUCLEOTIDE SEQUENCE [LARGE SCALE GENOMIC DNA]</scope>
    <source>
        <strain evidence="9 10">TW_WC1a.1</strain>
    </source>
</reference>
<comment type="catalytic activity">
    <reaction evidence="1 4">
        <text>[protein]-peptidylproline (omega=180) = [protein]-peptidylproline (omega=0)</text>
        <dbReference type="Rhea" id="RHEA:16237"/>
        <dbReference type="Rhea" id="RHEA-COMP:10747"/>
        <dbReference type="Rhea" id="RHEA-COMP:10748"/>
        <dbReference type="ChEBI" id="CHEBI:83833"/>
        <dbReference type="ChEBI" id="CHEBI:83834"/>
        <dbReference type="EC" id="5.2.1.8"/>
    </reaction>
</comment>
<dbReference type="Pfam" id="PF00254">
    <property type="entry name" value="FKBP_C"/>
    <property type="match status" value="1"/>
</dbReference>
<dbReference type="Proteomes" id="UP001312893">
    <property type="component" value="Unassembled WGS sequence"/>
</dbReference>
<feature type="chain" id="PRO_5046513190" description="peptidylprolyl isomerase" evidence="7">
    <location>
        <begin position="22"/>
        <end position="569"/>
    </location>
</feature>
<feature type="signal peptide" evidence="7">
    <location>
        <begin position="1"/>
        <end position="21"/>
    </location>
</feature>
<comment type="caution">
    <text evidence="9">The sequence shown here is derived from an EMBL/GenBank/DDBJ whole genome shotgun (WGS) entry which is preliminary data.</text>
</comment>
<dbReference type="InterPro" id="IPR046357">
    <property type="entry name" value="PPIase_dom_sf"/>
</dbReference>
<accession>A0ABU9F1U3</accession>
<organism evidence="9 10">
    <name type="scientific">Raoultella lignicola</name>
    <dbReference type="NCBI Taxonomy" id="3040939"/>
    <lineage>
        <taxon>Bacteria</taxon>
        <taxon>Pseudomonadati</taxon>
        <taxon>Pseudomonadota</taxon>
        <taxon>Gammaproteobacteria</taxon>
        <taxon>Enterobacterales</taxon>
        <taxon>Enterobacteriaceae</taxon>
        <taxon>Klebsiella/Raoultella group</taxon>
        <taxon>Raoultella</taxon>
    </lineage>
</organism>